<keyword evidence="3" id="KW-1185">Reference proteome</keyword>
<dbReference type="AlphaFoldDB" id="A0A5B7CS38"/>
<proteinExistence type="predicted"/>
<dbReference type="EMBL" id="VSRR010000194">
    <property type="protein sequence ID" value="MPC12035.1"/>
    <property type="molecule type" value="Genomic_DNA"/>
</dbReference>
<accession>A0A5B7CS38</accession>
<dbReference type="Proteomes" id="UP000324222">
    <property type="component" value="Unassembled WGS sequence"/>
</dbReference>
<name>A0A5B7CS38_PORTR</name>
<evidence type="ECO:0000313" key="3">
    <source>
        <dbReference type="Proteomes" id="UP000324222"/>
    </source>
</evidence>
<gene>
    <name evidence="2" type="ORF">E2C01_004712</name>
</gene>
<evidence type="ECO:0000313" key="2">
    <source>
        <dbReference type="EMBL" id="MPC12035.1"/>
    </source>
</evidence>
<sequence length="97" mass="10546">MSTGNKRHFQDDTHSSTAQHKHHDPLSPFPTSACCLQGVAVAMLAVVEEEEEESNDAAQQRVLVWRPPIPEFSSGAVERESCQEVSAGTRDGSKEPG</sequence>
<protein>
    <submittedName>
        <fullName evidence="2">Uncharacterized protein</fullName>
    </submittedName>
</protein>
<evidence type="ECO:0000256" key="1">
    <source>
        <dbReference type="SAM" id="MobiDB-lite"/>
    </source>
</evidence>
<feature type="region of interest" description="Disordered" evidence="1">
    <location>
        <begin position="73"/>
        <end position="97"/>
    </location>
</feature>
<feature type="region of interest" description="Disordered" evidence="1">
    <location>
        <begin position="1"/>
        <end position="30"/>
    </location>
</feature>
<comment type="caution">
    <text evidence="2">The sequence shown here is derived from an EMBL/GenBank/DDBJ whole genome shotgun (WGS) entry which is preliminary data.</text>
</comment>
<organism evidence="2 3">
    <name type="scientific">Portunus trituberculatus</name>
    <name type="common">Swimming crab</name>
    <name type="synonym">Neptunus trituberculatus</name>
    <dbReference type="NCBI Taxonomy" id="210409"/>
    <lineage>
        <taxon>Eukaryota</taxon>
        <taxon>Metazoa</taxon>
        <taxon>Ecdysozoa</taxon>
        <taxon>Arthropoda</taxon>
        <taxon>Crustacea</taxon>
        <taxon>Multicrustacea</taxon>
        <taxon>Malacostraca</taxon>
        <taxon>Eumalacostraca</taxon>
        <taxon>Eucarida</taxon>
        <taxon>Decapoda</taxon>
        <taxon>Pleocyemata</taxon>
        <taxon>Brachyura</taxon>
        <taxon>Eubrachyura</taxon>
        <taxon>Portunoidea</taxon>
        <taxon>Portunidae</taxon>
        <taxon>Portuninae</taxon>
        <taxon>Portunus</taxon>
    </lineage>
</organism>
<reference evidence="2 3" key="1">
    <citation type="submission" date="2019-05" db="EMBL/GenBank/DDBJ databases">
        <title>Another draft genome of Portunus trituberculatus and its Hox gene families provides insights of decapod evolution.</title>
        <authorList>
            <person name="Jeong J.-H."/>
            <person name="Song I."/>
            <person name="Kim S."/>
            <person name="Choi T."/>
            <person name="Kim D."/>
            <person name="Ryu S."/>
            <person name="Kim W."/>
        </authorList>
    </citation>
    <scope>NUCLEOTIDE SEQUENCE [LARGE SCALE GENOMIC DNA]</scope>
    <source>
        <tissue evidence="2">Muscle</tissue>
    </source>
</reference>